<dbReference type="Proteomes" id="UP000181899">
    <property type="component" value="Unassembled WGS sequence"/>
</dbReference>
<organism evidence="1 2">
    <name type="scientific">Proteiniclasticum ruminis</name>
    <dbReference type="NCBI Taxonomy" id="398199"/>
    <lineage>
        <taxon>Bacteria</taxon>
        <taxon>Bacillati</taxon>
        <taxon>Bacillota</taxon>
        <taxon>Clostridia</taxon>
        <taxon>Eubacteriales</taxon>
        <taxon>Clostridiaceae</taxon>
        <taxon>Proteiniclasticum</taxon>
    </lineage>
</organism>
<keyword evidence="2" id="KW-1185">Reference proteome</keyword>
<evidence type="ECO:0000313" key="1">
    <source>
        <dbReference type="EMBL" id="SFN53746.1"/>
    </source>
</evidence>
<gene>
    <name evidence="1" type="ORF">SAMN04488695_102154</name>
</gene>
<name>A0A1I4ZTZ1_9CLOT</name>
<dbReference type="AlphaFoldDB" id="A0A1I4ZTZ1"/>
<protein>
    <submittedName>
        <fullName evidence="1">Uncharacterized protein</fullName>
    </submittedName>
</protein>
<proteinExistence type="predicted"/>
<evidence type="ECO:0000313" key="2">
    <source>
        <dbReference type="Proteomes" id="UP000181899"/>
    </source>
</evidence>
<dbReference type="RefSeq" id="WP_177213464.1">
    <property type="nucleotide sequence ID" value="NZ_FOVK01000002.1"/>
</dbReference>
<reference evidence="1 2" key="1">
    <citation type="submission" date="2016-10" db="EMBL/GenBank/DDBJ databases">
        <authorList>
            <person name="de Groot N.N."/>
        </authorList>
    </citation>
    <scope>NUCLEOTIDE SEQUENCE [LARGE SCALE GENOMIC DNA]</scope>
    <source>
        <strain evidence="1 2">ML2</strain>
    </source>
</reference>
<dbReference type="EMBL" id="FOVK01000002">
    <property type="protein sequence ID" value="SFN53746.1"/>
    <property type="molecule type" value="Genomic_DNA"/>
</dbReference>
<accession>A0A1I4ZTZ1</accession>
<sequence>MRENFSLSFLFSYARKEEEEESMTGRKHDCMKASFFKYFLNSRGSKWYHLNVIGVD</sequence>